<name>A0A1Q5ZXJ8_9SPHI</name>
<keyword evidence="1" id="KW-1133">Transmembrane helix</keyword>
<keyword evidence="3" id="KW-1185">Reference proteome</keyword>
<reference evidence="2 3" key="1">
    <citation type="submission" date="2016-11" db="EMBL/GenBank/DDBJ databases">
        <title>Whole Genome Sequencing of Mucilaginibacter polytrichastri RG4-7(T) isolated from the moss sample.</title>
        <authorList>
            <person name="Li Y."/>
        </authorList>
    </citation>
    <scope>NUCLEOTIDE SEQUENCE [LARGE SCALE GENOMIC DNA]</scope>
    <source>
        <strain evidence="2 3">RG4-7</strain>
    </source>
</reference>
<dbReference type="EMBL" id="MPPL01000001">
    <property type="protein sequence ID" value="OKS86496.1"/>
    <property type="molecule type" value="Genomic_DNA"/>
</dbReference>
<feature type="transmembrane region" description="Helical" evidence="1">
    <location>
        <begin position="367"/>
        <end position="386"/>
    </location>
</feature>
<gene>
    <name evidence="2" type="ORF">RG47T_1952</name>
</gene>
<comment type="caution">
    <text evidence="2">The sequence shown here is derived from an EMBL/GenBank/DDBJ whole genome shotgun (WGS) entry which is preliminary data.</text>
</comment>
<dbReference type="InterPro" id="IPR007498">
    <property type="entry name" value="PqiA-like"/>
</dbReference>
<accession>A0A1Q5ZXJ8</accession>
<dbReference type="RefSeq" id="WP_074489181.1">
    <property type="nucleotide sequence ID" value="NZ_FPAM01000004.1"/>
</dbReference>
<proteinExistence type="predicted"/>
<dbReference type="Pfam" id="PF04403">
    <property type="entry name" value="PqiA"/>
    <property type="match status" value="1"/>
</dbReference>
<evidence type="ECO:0000256" key="1">
    <source>
        <dbReference type="SAM" id="Phobius"/>
    </source>
</evidence>
<protein>
    <recommendedName>
        <fullName evidence="4">2-methylisocitrate lyase</fullName>
    </recommendedName>
</protein>
<dbReference type="STRING" id="1302689.RG47T_1952"/>
<sequence length="450" mass="50586">MTTQQQNSQAKKFGLPNIILILGLSVLLFGEAYFGYRLYTLSREQEQIKEDYSMSNNITFGLFSVDQWRDRIAEVVNGQVQDFHMTRAQKKALQAQVEKQLHDLIGKTVAEINKPQKTLGGKLKKFAFNSMVNADEIQAQVPSFAKTIIDKVNSPASEKRLKHIATSKLNQLGKQTYDSTSIANFEATKYLYKKYHVSDPVTFNKRINADLAAIRAVTYNYAYAMVGCVVFALGLWLLMRKQVHLHSTLFVMSLLFALIMLMVGITTSIIEVDARIQSLNFMLMGEKVAFENQVLFFQSKSILGVIEVLIKQPKPDAVLIGILIMLFVIVLPVLRIIARGIHISGSKKIAENKVVKYLAFESGKWDMADVMIVGILMTYIGLNGILKSQLSNLNIHNSVLTTVTANNTSLQPGYFIFACYVVYAFILSYILKRITTKKDPDHLSDTIATN</sequence>
<evidence type="ECO:0008006" key="4">
    <source>
        <dbReference type="Google" id="ProtNLM"/>
    </source>
</evidence>
<feature type="transmembrane region" description="Helical" evidence="1">
    <location>
        <begin position="221"/>
        <end position="238"/>
    </location>
</feature>
<keyword evidence="1" id="KW-0472">Membrane</keyword>
<evidence type="ECO:0000313" key="3">
    <source>
        <dbReference type="Proteomes" id="UP000186720"/>
    </source>
</evidence>
<feature type="transmembrane region" description="Helical" evidence="1">
    <location>
        <begin position="413"/>
        <end position="431"/>
    </location>
</feature>
<keyword evidence="1" id="KW-0812">Transmembrane</keyword>
<dbReference type="Proteomes" id="UP000186720">
    <property type="component" value="Unassembled WGS sequence"/>
</dbReference>
<organism evidence="2 3">
    <name type="scientific">Mucilaginibacter polytrichastri</name>
    <dbReference type="NCBI Taxonomy" id="1302689"/>
    <lineage>
        <taxon>Bacteria</taxon>
        <taxon>Pseudomonadati</taxon>
        <taxon>Bacteroidota</taxon>
        <taxon>Sphingobacteriia</taxon>
        <taxon>Sphingobacteriales</taxon>
        <taxon>Sphingobacteriaceae</taxon>
        <taxon>Mucilaginibacter</taxon>
    </lineage>
</organism>
<dbReference type="AlphaFoldDB" id="A0A1Q5ZXJ8"/>
<feature type="transmembrane region" description="Helical" evidence="1">
    <location>
        <begin position="12"/>
        <end position="36"/>
    </location>
</feature>
<evidence type="ECO:0000313" key="2">
    <source>
        <dbReference type="EMBL" id="OKS86496.1"/>
    </source>
</evidence>
<feature type="transmembrane region" description="Helical" evidence="1">
    <location>
        <begin position="317"/>
        <end position="338"/>
    </location>
</feature>
<dbReference type="OrthoDB" id="9800207at2"/>
<feature type="transmembrane region" description="Helical" evidence="1">
    <location>
        <begin position="250"/>
        <end position="270"/>
    </location>
</feature>